<proteinExistence type="predicted"/>
<sequence>MDKFSGIRIWDYKKEYLENESVQEIYMEEFSKEGTSPQRTVLPDMMIRYQYTGHAAEMLIMGRMWPASHEIDTHVLQQL</sequence>
<dbReference type="EMBL" id="BMAU01021255">
    <property type="protein sequence ID" value="GFY05610.1"/>
    <property type="molecule type" value="Genomic_DNA"/>
</dbReference>
<dbReference type="Proteomes" id="UP000887159">
    <property type="component" value="Unassembled WGS sequence"/>
</dbReference>
<evidence type="ECO:0000313" key="1">
    <source>
        <dbReference type="EMBL" id="GFY05610.1"/>
    </source>
</evidence>
<gene>
    <name evidence="1" type="ORF">TNCV_4402771</name>
</gene>
<reference evidence="1" key="1">
    <citation type="submission" date="2020-08" db="EMBL/GenBank/DDBJ databases">
        <title>Multicomponent nature underlies the extraordinary mechanical properties of spider dragline silk.</title>
        <authorList>
            <person name="Kono N."/>
            <person name="Nakamura H."/>
            <person name="Mori M."/>
            <person name="Yoshida Y."/>
            <person name="Ohtoshi R."/>
            <person name="Malay A.D."/>
            <person name="Moran D.A.P."/>
            <person name="Tomita M."/>
            <person name="Numata K."/>
            <person name="Arakawa K."/>
        </authorList>
    </citation>
    <scope>NUCLEOTIDE SEQUENCE</scope>
</reference>
<protein>
    <submittedName>
        <fullName evidence="1">Uncharacterized protein</fullName>
    </submittedName>
</protein>
<evidence type="ECO:0000313" key="2">
    <source>
        <dbReference type="Proteomes" id="UP000887159"/>
    </source>
</evidence>
<accession>A0A8X6S6M0</accession>
<comment type="caution">
    <text evidence="1">The sequence shown here is derived from an EMBL/GenBank/DDBJ whole genome shotgun (WGS) entry which is preliminary data.</text>
</comment>
<name>A0A8X6S6M0_TRICX</name>
<dbReference type="AlphaFoldDB" id="A0A8X6S6M0"/>
<organism evidence="1 2">
    <name type="scientific">Trichonephila clavipes</name>
    <name type="common">Golden silk orbweaver</name>
    <name type="synonym">Nephila clavipes</name>
    <dbReference type="NCBI Taxonomy" id="2585209"/>
    <lineage>
        <taxon>Eukaryota</taxon>
        <taxon>Metazoa</taxon>
        <taxon>Ecdysozoa</taxon>
        <taxon>Arthropoda</taxon>
        <taxon>Chelicerata</taxon>
        <taxon>Arachnida</taxon>
        <taxon>Araneae</taxon>
        <taxon>Araneomorphae</taxon>
        <taxon>Entelegynae</taxon>
        <taxon>Araneoidea</taxon>
        <taxon>Nephilidae</taxon>
        <taxon>Trichonephila</taxon>
    </lineage>
</organism>
<keyword evidence="2" id="KW-1185">Reference proteome</keyword>